<dbReference type="OrthoDB" id="3354157at2759"/>
<feature type="transmembrane region" description="Helical" evidence="2">
    <location>
        <begin position="188"/>
        <end position="207"/>
    </location>
</feature>
<evidence type="ECO:0000256" key="2">
    <source>
        <dbReference type="SAM" id="Phobius"/>
    </source>
</evidence>
<evidence type="ECO:0000259" key="3">
    <source>
        <dbReference type="Pfam" id="PF20151"/>
    </source>
</evidence>
<evidence type="ECO:0000313" key="4">
    <source>
        <dbReference type="EMBL" id="KLO13004.1"/>
    </source>
</evidence>
<keyword evidence="2" id="KW-1133">Transmembrane helix</keyword>
<dbReference type="AlphaFoldDB" id="A0A0H2RMA5"/>
<dbReference type="InParanoid" id="A0A0H2RMA5"/>
<name>A0A0H2RMA5_9AGAM</name>
<sequence>MALDVEIFFSWSALAALRTSRSAEVSESIPGHITGRGHKRGTTKSLVLGCVDVRVTPCVEHTRLPQTSSRPSYQDDQSEDELDTTLTNYVAFIGFTILVWDHIITFDDEIKYIWHRRKTLLTYLFLINRYFTPIGFIGNLVAYFSDWSYAGCNHFVRYEGATVSIAIEISGLMMLLRVRALYIQQPRVIWFVGLILLAEIIVNAWLVSHGEAVRHTTAVHACSMIFDPSLRWAPSASAWLPLLYDTIVIGLTLAKCVGPVKQRTASHIVRTLLKDGLIYYSAIFAVNFVLAIMIVSTAPGIKNICAQLEQLLTVAMMSRITLSLKREAFRDPDMTRQYSTVVVAGHEEHNGDYRETIGAGTWRVAKPRKTTDFPPGLTTSDFPLNEDPIPPDHSATLFDRLEDGPRFPEPAVASLSARDVHELRTLKASPLRPSSS</sequence>
<accession>A0A0H2RMA5</accession>
<keyword evidence="2" id="KW-0472">Membrane</keyword>
<dbReference type="Proteomes" id="UP000053477">
    <property type="component" value="Unassembled WGS sequence"/>
</dbReference>
<feature type="transmembrane region" description="Helical" evidence="2">
    <location>
        <begin position="89"/>
        <end position="108"/>
    </location>
</feature>
<feature type="transmembrane region" description="Helical" evidence="2">
    <location>
        <begin position="277"/>
        <end position="298"/>
    </location>
</feature>
<proteinExistence type="predicted"/>
<evidence type="ECO:0000313" key="5">
    <source>
        <dbReference type="Proteomes" id="UP000053477"/>
    </source>
</evidence>
<dbReference type="InterPro" id="IPR045340">
    <property type="entry name" value="DUF6533"/>
</dbReference>
<reference evidence="4 5" key="1">
    <citation type="submission" date="2015-04" db="EMBL/GenBank/DDBJ databases">
        <title>Complete genome sequence of Schizopora paradoxa KUC8140, a cosmopolitan wood degrader in East Asia.</title>
        <authorList>
            <consortium name="DOE Joint Genome Institute"/>
            <person name="Min B."/>
            <person name="Park H."/>
            <person name="Jang Y."/>
            <person name="Kim J.-J."/>
            <person name="Kim K.H."/>
            <person name="Pangilinan J."/>
            <person name="Lipzen A."/>
            <person name="Riley R."/>
            <person name="Grigoriev I.V."/>
            <person name="Spatafora J.W."/>
            <person name="Choi I.-G."/>
        </authorList>
    </citation>
    <scope>NUCLEOTIDE SEQUENCE [LARGE SCALE GENOMIC DNA]</scope>
    <source>
        <strain evidence="4 5">KUC8140</strain>
    </source>
</reference>
<feature type="transmembrane region" description="Helical" evidence="2">
    <location>
        <begin position="120"/>
        <end position="144"/>
    </location>
</feature>
<gene>
    <name evidence="4" type="ORF">SCHPADRAFT_940777</name>
</gene>
<feature type="transmembrane region" description="Helical" evidence="2">
    <location>
        <begin position="156"/>
        <end position="176"/>
    </location>
</feature>
<organism evidence="4 5">
    <name type="scientific">Schizopora paradoxa</name>
    <dbReference type="NCBI Taxonomy" id="27342"/>
    <lineage>
        <taxon>Eukaryota</taxon>
        <taxon>Fungi</taxon>
        <taxon>Dikarya</taxon>
        <taxon>Basidiomycota</taxon>
        <taxon>Agaricomycotina</taxon>
        <taxon>Agaricomycetes</taxon>
        <taxon>Hymenochaetales</taxon>
        <taxon>Schizoporaceae</taxon>
        <taxon>Schizopora</taxon>
    </lineage>
</organism>
<keyword evidence="2" id="KW-0812">Transmembrane</keyword>
<dbReference type="EMBL" id="KQ085967">
    <property type="protein sequence ID" value="KLO13004.1"/>
    <property type="molecule type" value="Genomic_DNA"/>
</dbReference>
<feature type="domain" description="DUF6533" evidence="3">
    <location>
        <begin position="89"/>
        <end position="134"/>
    </location>
</feature>
<keyword evidence="5" id="KW-1185">Reference proteome</keyword>
<protein>
    <recommendedName>
        <fullName evidence="3">DUF6533 domain-containing protein</fullName>
    </recommendedName>
</protein>
<feature type="transmembrane region" description="Helical" evidence="2">
    <location>
        <begin position="238"/>
        <end position="257"/>
    </location>
</feature>
<evidence type="ECO:0000256" key="1">
    <source>
        <dbReference type="SAM" id="MobiDB-lite"/>
    </source>
</evidence>
<dbReference type="Pfam" id="PF20151">
    <property type="entry name" value="DUF6533"/>
    <property type="match status" value="1"/>
</dbReference>
<feature type="region of interest" description="Disordered" evidence="1">
    <location>
        <begin position="367"/>
        <end position="413"/>
    </location>
</feature>